<gene>
    <name evidence="2" type="ORF">GA0061102_103627</name>
</gene>
<evidence type="ECO:0000259" key="1">
    <source>
        <dbReference type="Pfam" id="PF06568"/>
    </source>
</evidence>
<dbReference type="Proteomes" id="UP000199435">
    <property type="component" value="Unassembled WGS sequence"/>
</dbReference>
<accession>A0A1C3WR24</accession>
<proteinExistence type="predicted"/>
<dbReference type="OrthoDB" id="8399238at2"/>
<dbReference type="EMBL" id="FMAH01000036">
    <property type="protein sequence ID" value="SCB42184.1"/>
    <property type="molecule type" value="Genomic_DNA"/>
</dbReference>
<dbReference type="Pfam" id="PF06568">
    <property type="entry name" value="YjiS-like"/>
    <property type="match status" value="1"/>
</dbReference>
<feature type="domain" description="YjiS-like" evidence="1">
    <location>
        <begin position="35"/>
        <end position="70"/>
    </location>
</feature>
<organism evidence="2 3">
    <name type="scientific">Rhizobium miluonense</name>
    <dbReference type="NCBI Taxonomy" id="411945"/>
    <lineage>
        <taxon>Bacteria</taxon>
        <taxon>Pseudomonadati</taxon>
        <taxon>Pseudomonadota</taxon>
        <taxon>Alphaproteobacteria</taxon>
        <taxon>Hyphomicrobiales</taxon>
        <taxon>Rhizobiaceae</taxon>
        <taxon>Rhizobium/Agrobacterium group</taxon>
        <taxon>Rhizobium</taxon>
    </lineage>
</organism>
<name>A0A1C3WR24_9HYPH</name>
<reference evidence="3" key="1">
    <citation type="submission" date="2016-08" db="EMBL/GenBank/DDBJ databases">
        <authorList>
            <person name="Varghese N."/>
            <person name="Submissions Spin"/>
        </authorList>
    </citation>
    <scope>NUCLEOTIDE SEQUENCE [LARGE SCALE GENOMIC DNA]</scope>
    <source>
        <strain evidence="3">HAMBI 2971</strain>
    </source>
</reference>
<evidence type="ECO:0000313" key="2">
    <source>
        <dbReference type="EMBL" id="SCB42184.1"/>
    </source>
</evidence>
<dbReference type="AlphaFoldDB" id="A0A1C3WR24"/>
<keyword evidence="3" id="KW-1185">Reference proteome</keyword>
<dbReference type="InterPro" id="IPR009506">
    <property type="entry name" value="YjiS-like"/>
</dbReference>
<evidence type="ECO:0000313" key="3">
    <source>
        <dbReference type="Proteomes" id="UP000199435"/>
    </source>
</evidence>
<protein>
    <submittedName>
        <fullName evidence="2">Uncharacterized conserved protein YjiS, DUF1127 family</fullName>
    </submittedName>
</protein>
<dbReference type="RefSeq" id="WP_092853971.1">
    <property type="nucleotide sequence ID" value="NZ_FMAH01000036.1"/>
</dbReference>
<sequence>MSTIDTMCAAEASETRAAAVEVGATQPKSYPVRRLWASFLLWMQKREGRLVLRELTGDQLRDIGLSPSEAKAEVSKSFFWD</sequence>